<reference evidence="2" key="1">
    <citation type="submission" date="2023-10" db="EMBL/GenBank/DDBJ databases">
        <authorList>
            <person name="Chen Y."/>
            <person name="Shah S."/>
            <person name="Dougan E. K."/>
            <person name="Thang M."/>
            <person name="Chan C."/>
        </authorList>
    </citation>
    <scope>NUCLEOTIDE SEQUENCE [LARGE SCALE GENOMIC DNA]</scope>
</reference>
<dbReference type="Proteomes" id="UP001189429">
    <property type="component" value="Unassembled WGS sequence"/>
</dbReference>
<protein>
    <submittedName>
        <fullName evidence="2">Uncharacterized protein</fullName>
    </submittedName>
</protein>
<accession>A0ABN9XE97</accession>
<evidence type="ECO:0000313" key="2">
    <source>
        <dbReference type="EMBL" id="CAK0897324.1"/>
    </source>
</evidence>
<feature type="non-terminal residue" evidence="2">
    <location>
        <position position="709"/>
    </location>
</feature>
<feature type="compositionally biased region" description="Low complexity" evidence="1">
    <location>
        <begin position="357"/>
        <end position="366"/>
    </location>
</feature>
<proteinExistence type="predicted"/>
<keyword evidence="3" id="KW-1185">Reference proteome</keyword>
<feature type="region of interest" description="Disordered" evidence="1">
    <location>
        <begin position="321"/>
        <end position="401"/>
    </location>
</feature>
<comment type="caution">
    <text evidence="2">The sequence shown here is derived from an EMBL/GenBank/DDBJ whole genome shotgun (WGS) entry which is preliminary data.</text>
</comment>
<evidence type="ECO:0000256" key="1">
    <source>
        <dbReference type="SAM" id="MobiDB-lite"/>
    </source>
</evidence>
<gene>
    <name evidence="2" type="ORF">PCOR1329_LOCUS75549</name>
</gene>
<dbReference type="EMBL" id="CAUYUJ010020318">
    <property type="protein sequence ID" value="CAK0897324.1"/>
    <property type="molecule type" value="Genomic_DNA"/>
</dbReference>
<name>A0ABN9XE97_9DINO</name>
<sequence length="709" mass="77409">MPRVYMDLVLKRNSKRYRTFVRDLARRGLLGVTSRPAELAGIFFAAKTSLALRLIIDARRSNGHFRAPPSVRLLSSEGFGRIEVELPPGTHPSSEEGRRLLDAFTAYGTATDVKHCVYRMRIHEDLGRYFCLPAAPGHALEGLRVAGFPTEAASDAMVHPCLGALPMGFTCSLRLAQAANEYRVCRGVSLQEAVPAGREPPLIQDQAEAFVLRASARGEGGAYVYVDNLGAVSGDVALRDRMVSEWSELFEPAGLALHKWESHGGRGEALGTELDGRSHDFKLLVKIRRFSACALALGIAPYFRQGARPAACSQALPAAKAKTRTLERPGPPPPPKVRSVRARLETSSAMPPPPAPLTLADLAPEASAVEDAAEGEGELDTSGSDSVANHASAAQRRSCALQDSGRRRRAALYADLVTQSNLEGETLLERLAVTRRTRDRYAKHLDRFHSHAGLTDEKLAQAKDEHVDCLLCDYFTAMYLAGEQSSLGIQTGAALLDRRLAPSRTRRALPLAVWAAVMWRLVDKGLALMALFLAVGLSADSRPSSLLAARKCDLVPPSRAAVDSWGLLAHPEEEGGPSKTNRCDEGCLLDSSYLRGLGPLFAHLRAAGGAEKLWPFNYLELLEAASLAAAEVGAGKILLHQLRHSGASVDVGRRARTSEEVRRRGRWAQARSMHRREHSSRLSAEYERYPPDQRRLYESCEVHLMLIML</sequence>
<organism evidence="2 3">
    <name type="scientific">Prorocentrum cordatum</name>
    <dbReference type="NCBI Taxonomy" id="2364126"/>
    <lineage>
        <taxon>Eukaryota</taxon>
        <taxon>Sar</taxon>
        <taxon>Alveolata</taxon>
        <taxon>Dinophyceae</taxon>
        <taxon>Prorocentrales</taxon>
        <taxon>Prorocentraceae</taxon>
        <taxon>Prorocentrum</taxon>
    </lineage>
</organism>
<evidence type="ECO:0000313" key="3">
    <source>
        <dbReference type="Proteomes" id="UP001189429"/>
    </source>
</evidence>